<comment type="caution">
    <text evidence="3">The sequence shown here is derived from an EMBL/GenBank/DDBJ whole genome shotgun (WGS) entry which is preliminary data.</text>
</comment>
<reference evidence="3 4" key="1">
    <citation type="submission" date="2016-10" db="EMBL/GenBank/DDBJ databases">
        <title>Genome sequence of the basidiomycete white-rot fungus Trametes pubescens.</title>
        <authorList>
            <person name="Makela M.R."/>
            <person name="Granchi Z."/>
            <person name="Peng M."/>
            <person name="De Vries R.P."/>
            <person name="Grigoriev I."/>
            <person name="Riley R."/>
            <person name="Hilden K."/>
        </authorList>
    </citation>
    <scope>NUCLEOTIDE SEQUENCE [LARGE SCALE GENOMIC DNA]</scope>
    <source>
        <strain evidence="3 4">FBCC735</strain>
    </source>
</reference>
<evidence type="ECO:0000259" key="2">
    <source>
        <dbReference type="PROSITE" id="PS00028"/>
    </source>
</evidence>
<gene>
    <name evidence="3" type="ORF">TRAPUB_8606</name>
</gene>
<name>A0A1M2W4X7_TRAPU</name>
<dbReference type="Gene3D" id="3.30.160.60">
    <property type="entry name" value="Classic Zinc Finger"/>
    <property type="match status" value="1"/>
</dbReference>
<dbReference type="InterPro" id="IPR013087">
    <property type="entry name" value="Znf_C2H2_type"/>
</dbReference>
<protein>
    <recommendedName>
        <fullName evidence="2">C2H2-type domain-containing protein</fullName>
    </recommendedName>
</protein>
<sequence length="367" mass="39728">MDSTTLSSPLQSRSEMVYDTALVVSVPPPPIPEDPTDGRPFIPMAQNISERDCGSLDAMFDLERCRFCIDGVVDHYPTHEYASRESSPSSERTPSLASSSRTASPSPFVVTAPASNYITVVSHTVVVAGVYIPDAKQDEKKPEQHARLAISIMASAKHTTSPALDAVPSFTIPEATASNETLDHPVVAARPNSLSPSPEAKAQSAHPYTLRKKRGKKRSHQQAFSEDKENGEPQGALDGPVAGPSTATREHPAKRMTADNVLQCVYICEDAPAVCGLDQGACTHALVGPRDDARHLNESHLASDGDGRKHCSWPACSATYAKADGLTQHVKEKHWGWRFVCEACGSVFGRHDVRRTHQKKCAKFKAL</sequence>
<dbReference type="EMBL" id="MNAD01000234">
    <property type="protein sequence ID" value="OJT14812.1"/>
    <property type="molecule type" value="Genomic_DNA"/>
</dbReference>
<keyword evidence="4" id="KW-1185">Reference proteome</keyword>
<dbReference type="PROSITE" id="PS00028">
    <property type="entry name" value="ZINC_FINGER_C2H2_1"/>
    <property type="match status" value="1"/>
</dbReference>
<feature type="compositionally biased region" description="Low complexity" evidence="1">
    <location>
        <begin position="84"/>
        <end position="105"/>
    </location>
</feature>
<dbReference type="Proteomes" id="UP000184267">
    <property type="component" value="Unassembled WGS sequence"/>
</dbReference>
<evidence type="ECO:0000256" key="1">
    <source>
        <dbReference type="SAM" id="MobiDB-lite"/>
    </source>
</evidence>
<dbReference type="AlphaFoldDB" id="A0A1M2W4X7"/>
<feature type="region of interest" description="Disordered" evidence="1">
    <location>
        <begin position="80"/>
        <end position="105"/>
    </location>
</feature>
<organism evidence="3 4">
    <name type="scientific">Trametes pubescens</name>
    <name type="common">White-rot fungus</name>
    <dbReference type="NCBI Taxonomy" id="154538"/>
    <lineage>
        <taxon>Eukaryota</taxon>
        <taxon>Fungi</taxon>
        <taxon>Dikarya</taxon>
        <taxon>Basidiomycota</taxon>
        <taxon>Agaricomycotina</taxon>
        <taxon>Agaricomycetes</taxon>
        <taxon>Polyporales</taxon>
        <taxon>Polyporaceae</taxon>
        <taxon>Trametes</taxon>
    </lineage>
</organism>
<feature type="compositionally biased region" description="Basic residues" evidence="1">
    <location>
        <begin position="209"/>
        <end position="220"/>
    </location>
</feature>
<accession>A0A1M2W4X7</accession>
<evidence type="ECO:0000313" key="3">
    <source>
        <dbReference type="EMBL" id="OJT14812.1"/>
    </source>
</evidence>
<proteinExistence type="predicted"/>
<feature type="region of interest" description="Disordered" evidence="1">
    <location>
        <begin position="188"/>
        <end position="254"/>
    </location>
</feature>
<evidence type="ECO:0000313" key="4">
    <source>
        <dbReference type="Proteomes" id="UP000184267"/>
    </source>
</evidence>
<feature type="domain" description="C2H2-type" evidence="2">
    <location>
        <begin position="311"/>
        <end position="334"/>
    </location>
</feature>